<dbReference type="Proteomes" id="UP000095283">
    <property type="component" value="Unplaced"/>
</dbReference>
<evidence type="ECO:0000313" key="3">
    <source>
        <dbReference type="WBParaSite" id="Hba_08618"/>
    </source>
</evidence>
<feature type="region of interest" description="Disordered" evidence="1">
    <location>
        <begin position="1"/>
        <end position="40"/>
    </location>
</feature>
<keyword evidence="2" id="KW-1185">Reference proteome</keyword>
<accession>A0A1I7WU11</accession>
<feature type="compositionally biased region" description="Basic and acidic residues" evidence="1">
    <location>
        <begin position="1"/>
        <end position="10"/>
    </location>
</feature>
<feature type="compositionally biased region" description="Acidic residues" evidence="1">
    <location>
        <begin position="26"/>
        <end position="38"/>
    </location>
</feature>
<evidence type="ECO:0000256" key="1">
    <source>
        <dbReference type="SAM" id="MobiDB-lite"/>
    </source>
</evidence>
<dbReference type="WBParaSite" id="Hba_08618">
    <property type="protein sequence ID" value="Hba_08618"/>
    <property type="gene ID" value="Hba_08618"/>
</dbReference>
<name>A0A1I7WU11_HETBA</name>
<proteinExistence type="predicted"/>
<dbReference type="AlphaFoldDB" id="A0A1I7WU11"/>
<reference evidence="3" key="1">
    <citation type="submission" date="2016-11" db="UniProtKB">
        <authorList>
            <consortium name="WormBaseParasite"/>
        </authorList>
    </citation>
    <scope>IDENTIFICATION</scope>
</reference>
<evidence type="ECO:0000313" key="2">
    <source>
        <dbReference type="Proteomes" id="UP000095283"/>
    </source>
</evidence>
<sequence length="50" mass="5612">MNLLKGEKHSLKSGMARKHQTFSSDEGSESDNESEDEGERYAWVEGVLVI</sequence>
<organism evidence="2 3">
    <name type="scientific">Heterorhabditis bacteriophora</name>
    <name type="common">Entomopathogenic nematode worm</name>
    <dbReference type="NCBI Taxonomy" id="37862"/>
    <lineage>
        <taxon>Eukaryota</taxon>
        <taxon>Metazoa</taxon>
        <taxon>Ecdysozoa</taxon>
        <taxon>Nematoda</taxon>
        <taxon>Chromadorea</taxon>
        <taxon>Rhabditida</taxon>
        <taxon>Rhabditina</taxon>
        <taxon>Rhabditomorpha</taxon>
        <taxon>Strongyloidea</taxon>
        <taxon>Heterorhabditidae</taxon>
        <taxon>Heterorhabditis</taxon>
    </lineage>
</organism>
<protein>
    <submittedName>
        <fullName evidence="3">Uncharacterized protein</fullName>
    </submittedName>
</protein>